<accession>A0A0C3BU99</accession>
<organism evidence="1 2">
    <name type="scientific">Hebeloma cylindrosporum</name>
    <dbReference type="NCBI Taxonomy" id="76867"/>
    <lineage>
        <taxon>Eukaryota</taxon>
        <taxon>Fungi</taxon>
        <taxon>Dikarya</taxon>
        <taxon>Basidiomycota</taxon>
        <taxon>Agaricomycotina</taxon>
        <taxon>Agaricomycetes</taxon>
        <taxon>Agaricomycetidae</taxon>
        <taxon>Agaricales</taxon>
        <taxon>Agaricineae</taxon>
        <taxon>Hymenogastraceae</taxon>
        <taxon>Hebeloma</taxon>
    </lineage>
</organism>
<dbReference type="STRING" id="686832.A0A0C3BU99"/>
<reference evidence="2" key="2">
    <citation type="submission" date="2015-01" db="EMBL/GenBank/DDBJ databases">
        <title>Evolutionary Origins and Diversification of the Mycorrhizal Mutualists.</title>
        <authorList>
            <consortium name="DOE Joint Genome Institute"/>
            <consortium name="Mycorrhizal Genomics Consortium"/>
            <person name="Kohler A."/>
            <person name="Kuo A."/>
            <person name="Nagy L.G."/>
            <person name="Floudas D."/>
            <person name="Copeland A."/>
            <person name="Barry K.W."/>
            <person name="Cichocki N."/>
            <person name="Veneault-Fourrey C."/>
            <person name="LaButti K."/>
            <person name="Lindquist E.A."/>
            <person name="Lipzen A."/>
            <person name="Lundell T."/>
            <person name="Morin E."/>
            <person name="Murat C."/>
            <person name="Riley R."/>
            <person name="Ohm R."/>
            <person name="Sun H."/>
            <person name="Tunlid A."/>
            <person name="Henrissat B."/>
            <person name="Grigoriev I.V."/>
            <person name="Hibbett D.S."/>
            <person name="Martin F."/>
        </authorList>
    </citation>
    <scope>NUCLEOTIDE SEQUENCE [LARGE SCALE GENOMIC DNA]</scope>
    <source>
        <strain evidence="2">h7</strain>
    </source>
</reference>
<dbReference type="OrthoDB" id="2986499at2759"/>
<dbReference type="HOGENOM" id="CLU_1366398_0_0_1"/>
<name>A0A0C3BU99_HEBCY</name>
<dbReference type="AlphaFoldDB" id="A0A0C3BU99"/>
<dbReference type="EMBL" id="KN831817">
    <property type="protein sequence ID" value="KIM35624.1"/>
    <property type="molecule type" value="Genomic_DNA"/>
</dbReference>
<evidence type="ECO:0008006" key="3">
    <source>
        <dbReference type="Google" id="ProtNLM"/>
    </source>
</evidence>
<proteinExistence type="predicted"/>
<protein>
    <recommendedName>
        <fullName evidence="3">HNH nuclease domain-containing protein</fullName>
    </recommendedName>
</protein>
<dbReference type="Proteomes" id="UP000053424">
    <property type="component" value="Unassembled WGS sequence"/>
</dbReference>
<reference evidence="1 2" key="1">
    <citation type="submission" date="2014-04" db="EMBL/GenBank/DDBJ databases">
        <authorList>
            <consortium name="DOE Joint Genome Institute"/>
            <person name="Kuo A."/>
            <person name="Gay G."/>
            <person name="Dore J."/>
            <person name="Kohler A."/>
            <person name="Nagy L.G."/>
            <person name="Floudas D."/>
            <person name="Copeland A."/>
            <person name="Barry K.W."/>
            <person name="Cichocki N."/>
            <person name="Veneault-Fourrey C."/>
            <person name="LaButti K."/>
            <person name="Lindquist E.A."/>
            <person name="Lipzen A."/>
            <person name="Lundell T."/>
            <person name="Morin E."/>
            <person name="Murat C."/>
            <person name="Sun H."/>
            <person name="Tunlid A."/>
            <person name="Henrissat B."/>
            <person name="Grigoriev I.V."/>
            <person name="Hibbett D.S."/>
            <person name="Martin F."/>
            <person name="Nordberg H.P."/>
            <person name="Cantor M.N."/>
            <person name="Hua S.X."/>
        </authorList>
    </citation>
    <scope>NUCLEOTIDE SEQUENCE [LARGE SCALE GENOMIC DNA]</scope>
    <source>
        <strain evidence="2">h7</strain>
    </source>
</reference>
<evidence type="ECO:0000313" key="1">
    <source>
        <dbReference type="EMBL" id="KIM35624.1"/>
    </source>
</evidence>
<gene>
    <name evidence="1" type="ORF">M413DRAFT_449670</name>
</gene>
<evidence type="ECO:0000313" key="2">
    <source>
        <dbReference type="Proteomes" id="UP000053424"/>
    </source>
</evidence>
<keyword evidence="2" id="KW-1185">Reference proteome</keyword>
<sequence>MTDQQLSAARSFNILKKFTRIPDNNLGELKPIIDDPSNGVVLFRYFHYSFSQLHWCLEPTHVENQYNLRLYHPANPTLRDYRPSLDNHPVGFTDSSQASCSMVPSIEPFPDPIPLSDRHLVSICAVIGEIFHQGGAGDFLDSLLPPNPREPVHSWQELEEIKKLEEEMGPEVLFPVWLVYPMIYMRTYVPIEGFILHQRR</sequence>